<dbReference type="PANTHER" id="PTHR11019">
    <property type="entry name" value="HTH-TYPE TRANSCRIPTIONAL REGULATOR NIMR"/>
    <property type="match status" value="1"/>
</dbReference>
<dbReference type="Gene3D" id="1.10.10.60">
    <property type="entry name" value="Homeodomain-like"/>
    <property type="match status" value="1"/>
</dbReference>
<name>A0ABM7MU01_9BURK</name>
<dbReference type="InterPro" id="IPR018060">
    <property type="entry name" value="HTH_AraC"/>
</dbReference>
<keyword evidence="1" id="KW-0805">Transcription regulation</keyword>
<dbReference type="SUPFAM" id="SSF46689">
    <property type="entry name" value="Homeodomain-like"/>
    <property type="match status" value="1"/>
</dbReference>
<dbReference type="InterPro" id="IPR009057">
    <property type="entry name" value="Homeodomain-like_sf"/>
</dbReference>
<gene>
    <name evidence="5" type="ORF">MIZ03_4783</name>
</gene>
<dbReference type="SMART" id="SM00342">
    <property type="entry name" value="HTH_ARAC"/>
    <property type="match status" value="1"/>
</dbReference>
<dbReference type="Proteomes" id="UP000824366">
    <property type="component" value="Chromosome"/>
</dbReference>
<dbReference type="PROSITE" id="PS00041">
    <property type="entry name" value="HTH_ARAC_FAMILY_1"/>
    <property type="match status" value="1"/>
</dbReference>
<evidence type="ECO:0000256" key="3">
    <source>
        <dbReference type="ARBA" id="ARBA00023163"/>
    </source>
</evidence>
<proteinExistence type="predicted"/>
<evidence type="ECO:0000256" key="1">
    <source>
        <dbReference type="ARBA" id="ARBA00023015"/>
    </source>
</evidence>
<sequence>MRILRPKLDIPLASPSLPAPLMFRSAYVPALGIYPLHQHAWGEFVYSFSGVMEVKVAEHHYLAPPQYGVWLPPNQAHVGMNRQAAHHASLYISAELCGALPTEPSALTVSPLARAMLEHLHARPAPQVDADSPADARLLQVLLDQLSTAPRAGSYLPSSDDLALGPVLRWLEAHPGDNRTLPELAALANTTERTLMRRCQRDLGMSLAQWRQRLRVVKAMALLEHGQTVETIALDLGYGSASAFISMFKRLARATPDEFRKGAMVPAAFYSENDL</sequence>
<evidence type="ECO:0000256" key="2">
    <source>
        <dbReference type="ARBA" id="ARBA00023125"/>
    </source>
</evidence>
<dbReference type="SUPFAM" id="SSF51182">
    <property type="entry name" value="RmlC-like cupins"/>
    <property type="match status" value="1"/>
</dbReference>
<keyword evidence="2" id="KW-0238">DNA-binding</keyword>
<accession>A0ABM7MU01</accession>
<dbReference type="InterPro" id="IPR014710">
    <property type="entry name" value="RmlC-like_jellyroll"/>
</dbReference>
<dbReference type="Gene3D" id="2.60.120.10">
    <property type="entry name" value="Jelly Rolls"/>
    <property type="match status" value="1"/>
</dbReference>
<dbReference type="InterPro" id="IPR011051">
    <property type="entry name" value="RmlC_Cupin_sf"/>
</dbReference>
<dbReference type="PANTHER" id="PTHR11019:SF190">
    <property type="entry name" value="ARAC-FAMILY REGULATORY PROTEIN"/>
    <property type="match status" value="1"/>
</dbReference>
<evidence type="ECO:0000313" key="6">
    <source>
        <dbReference type="Proteomes" id="UP000824366"/>
    </source>
</evidence>
<reference evidence="5 6" key="1">
    <citation type="journal article" date="2021" name="Microbiol. Spectr.">
        <title>A Single Bacterium Capable of Oxidation and Reduction of Iron at Circumneutral pH.</title>
        <authorList>
            <person name="Kato S."/>
            <person name="Ohkuma M."/>
        </authorList>
    </citation>
    <scope>NUCLEOTIDE SEQUENCE [LARGE SCALE GENOMIC DNA]</scope>
    <source>
        <strain evidence="5 6">MIZ03</strain>
    </source>
</reference>
<dbReference type="EMBL" id="AP024238">
    <property type="protein sequence ID" value="BCO29859.1"/>
    <property type="molecule type" value="Genomic_DNA"/>
</dbReference>
<dbReference type="InterPro" id="IPR003313">
    <property type="entry name" value="AraC-bd"/>
</dbReference>
<dbReference type="CDD" id="cd06124">
    <property type="entry name" value="cupin_NimR-like_N"/>
    <property type="match status" value="1"/>
</dbReference>
<dbReference type="InterPro" id="IPR018062">
    <property type="entry name" value="HTH_AraC-typ_CS"/>
</dbReference>
<keyword evidence="3" id="KW-0804">Transcription</keyword>
<organism evidence="5 6">
    <name type="scientific">Rhodoferax lithotrophicus</name>
    <dbReference type="NCBI Taxonomy" id="2798804"/>
    <lineage>
        <taxon>Bacteria</taxon>
        <taxon>Pseudomonadati</taxon>
        <taxon>Pseudomonadota</taxon>
        <taxon>Betaproteobacteria</taxon>
        <taxon>Burkholderiales</taxon>
        <taxon>Comamonadaceae</taxon>
        <taxon>Rhodoferax</taxon>
    </lineage>
</organism>
<dbReference type="RefSeq" id="WP_223906244.1">
    <property type="nucleotide sequence ID" value="NZ_AP024238.1"/>
</dbReference>
<dbReference type="Pfam" id="PF12833">
    <property type="entry name" value="HTH_18"/>
    <property type="match status" value="1"/>
</dbReference>
<evidence type="ECO:0000313" key="5">
    <source>
        <dbReference type="EMBL" id="BCO29859.1"/>
    </source>
</evidence>
<dbReference type="Pfam" id="PF02311">
    <property type="entry name" value="AraC_binding"/>
    <property type="match status" value="1"/>
</dbReference>
<feature type="domain" description="HTH araC/xylS-type" evidence="4">
    <location>
        <begin position="178"/>
        <end position="260"/>
    </location>
</feature>
<evidence type="ECO:0000259" key="4">
    <source>
        <dbReference type="SMART" id="SM00342"/>
    </source>
</evidence>
<protein>
    <submittedName>
        <fullName evidence="5">HTH-type transcriptional regulator NimR</fullName>
    </submittedName>
</protein>
<keyword evidence="6" id="KW-1185">Reference proteome</keyword>